<keyword evidence="3" id="KW-1185">Reference proteome</keyword>
<feature type="non-terminal residue" evidence="2">
    <location>
        <position position="130"/>
    </location>
</feature>
<dbReference type="EMBL" id="WOWK01000008">
    <property type="protein sequence ID" value="KAF0330161.1"/>
    <property type="molecule type" value="Genomic_DNA"/>
</dbReference>
<evidence type="ECO:0000313" key="2">
    <source>
        <dbReference type="EMBL" id="KAF0330161.1"/>
    </source>
</evidence>
<proteinExistence type="predicted"/>
<comment type="caution">
    <text evidence="2">The sequence shown here is derived from an EMBL/GenBank/DDBJ whole genome shotgun (WGS) entry which is preliminary data.</text>
</comment>
<reference evidence="2 3" key="1">
    <citation type="submission" date="2019-12" db="EMBL/GenBank/DDBJ databases">
        <title>A genome sequence resource for the geographically widespread anthracnose pathogen Colletotrichum asianum.</title>
        <authorList>
            <person name="Meng Y."/>
        </authorList>
    </citation>
    <scope>NUCLEOTIDE SEQUENCE [LARGE SCALE GENOMIC DNA]</scope>
    <source>
        <strain evidence="2 3">ICMP 18580</strain>
    </source>
</reference>
<evidence type="ECO:0000313" key="3">
    <source>
        <dbReference type="Proteomes" id="UP000434172"/>
    </source>
</evidence>
<feature type="region of interest" description="Disordered" evidence="1">
    <location>
        <begin position="19"/>
        <end position="65"/>
    </location>
</feature>
<dbReference type="AlphaFoldDB" id="A0A8H3ZWK3"/>
<evidence type="ECO:0000256" key="1">
    <source>
        <dbReference type="SAM" id="MobiDB-lite"/>
    </source>
</evidence>
<name>A0A8H3ZWK3_9PEZI</name>
<dbReference type="Proteomes" id="UP000434172">
    <property type="component" value="Unassembled WGS sequence"/>
</dbReference>
<protein>
    <submittedName>
        <fullName evidence="2">Uncharacterized protein</fullName>
    </submittedName>
</protein>
<organism evidence="2 3">
    <name type="scientific">Colletotrichum asianum</name>
    <dbReference type="NCBI Taxonomy" id="702518"/>
    <lineage>
        <taxon>Eukaryota</taxon>
        <taxon>Fungi</taxon>
        <taxon>Dikarya</taxon>
        <taxon>Ascomycota</taxon>
        <taxon>Pezizomycotina</taxon>
        <taxon>Sordariomycetes</taxon>
        <taxon>Hypocreomycetidae</taxon>
        <taxon>Glomerellales</taxon>
        <taxon>Glomerellaceae</taxon>
        <taxon>Colletotrichum</taxon>
        <taxon>Colletotrichum gloeosporioides species complex</taxon>
    </lineage>
</organism>
<accession>A0A8H3ZWK3</accession>
<gene>
    <name evidence="2" type="ORF">GQ607_002491</name>
</gene>
<sequence length="130" mass="14188">AVPLLPNILNKPTKATALLRPRAPEDTALPRPASSPTTLPAPRWATRKAPTRLRASTPRDNILQDNTPRALTALKRSTVPRAALDTRRRAATTKTTEAAAAVAASWLVCWCHSRLRPTDLLSIPNRCDQT</sequence>